<dbReference type="OMA" id="MCTHIHV"/>
<dbReference type="AlphaFoldDB" id="A4S8S5"/>
<dbReference type="EMBL" id="CP000596">
    <property type="protein sequence ID" value="ABP00235.1"/>
    <property type="molecule type" value="Genomic_DNA"/>
</dbReference>
<dbReference type="KEGG" id="olu:OSTLU_27952"/>
<evidence type="ECO:0000313" key="3">
    <source>
        <dbReference type="Proteomes" id="UP000001568"/>
    </source>
</evidence>
<dbReference type="Proteomes" id="UP000001568">
    <property type="component" value="Chromosome 16"/>
</dbReference>
<proteinExistence type="predicted"/>
<keyword evidence="3" id="KW-1185">Reference proteome</keyword>
<dbReference type="RefSeq" id="XP_001421941.1">
    <property type="nucleotide sequence ID" value="XM_001421904.1"/>
</dbReference>
<feature type="region of interest" description="Disordered" evidence="1">
    <location>
        <begin position="168"/>
        <end position="227"/>
    </location>
</feature>
<evidence type="ECO:0000256" key="1">
    <source>
        <dbReference type="SAM" id="MobiDB-lite"/>
    </source>
</evidence>
<dbReference type="GeneID" id="5005986"/>
<sequence length="227" mass="24682">MDELEMFIDDSVLAADVTIQPFVEREAVDAADTAAVEVGASFLAVKWPTAENDFASMSFVLYVPNGEQGTMHTMHICGFMFPDECSNEIPFPGKEFGRCGASDVDRDRTGYFCDFVALHETVEDNGGVLMSGTESLERYEEHAESVGDARAGDVEIHFELIRLDDEGLDEDLSPAPAPSPAPAREPKSSRRMLPVRGPAFAGLQMTTRAGPGRRSFVTLPGSLSGRR</sequence>
<reference evidence="2 3" key="1">
    <citation type="journal article" date="2007" name="Proc. Natl. Acad. Sci. U.S.A.">
        <title>The tiny eukaryote Ostreococcus provides genomic insights into the paradox of plankton speciation.</title>
        <authorList>
            <person name="Palenik B."/>
            <person name="Grimwood J."/>
            <person name="Aerts A."/>
            <person name="Rouze P."/>
            <person name="Salamov A."/>
            <person name="Putnam N."/>
            <person name="Dupont C."/>
            <person name="Jorgensen R."/>
            <person name="Derelle E."/>
            <person name="Rombauts S."/>
            <person name="Zhou K."/>
            <person name="Otillar R."/>
            <person name="Merchant S.S."/>
            <person name="Podell S."/>
            <person name="Gaasterland T."/>
            <person name="Napoli C."/>
            <person name="Gendler K."/>
            <person name="Manuell A."/>
            <person name="Tai V."/>
            <person name="Vallon O."/>
            <person name="Piganeau G."/>
            <person name="Jancek S."/>
            <person name="Heijde M."/>
            <person name="Jabbari K."/>
            <person name="Bowler C."/>
            <person name="Lohr M."/>
            <person name="Robbens S."/>
            <person name="Werner G."/>
            <person name="Dubchak I."/>
            <person name="Pazour G.J."/>
            <person name="Ren Q."/>
            <person name="Paulsen I."/>
            <person name="Delwiche C."/>
            <person name="Schmutz J."/>
            <person name="Rokhsar D."/>
            <person name="Van de Peer Y."/>
            <person name="Moreau H."/>
            <person name="Grigoriev I.V."/>
        </authorList>
    </citation>
    <scope>NUCLEOTIDE SEQUENCE [LARGE SCALE GENOMIC DNA]</scope>
    <source>
        <strain evidence="2 3">CCE9901</strain>
    </source>
</reference>
<protein>
    <submittedName>
        <fullName evidence="2">Uncharacterized protein</fullName>
    </submittedName>
</protein>
<dbReference type="HOGENOM" id="CLU_1020614_0_0_1"/>
<evidence type="ECO:0000313" key="2">
    <source>
        <dbReference type="EMBL" id="ABP00235.1"/>
    </source>
</evidence>
<accession>A4S8S5</accession>
<dbReference type="OrthoDB" id="10457862at2759"/>
<name>A4S8S5_OSTLU</name>
<organism evidence="2 3">
    <name type="scientific">Ostreococcus lucimarinus (strain CCE9901)</name>
    <dbReference type="NCBI Taxonomy" id="436017"/>
    <lineage>
        <taxon>Eukaryota</taxon>
        <taxon>Viridiplantae</taxon>
        <taxon>Chlorophyta</taxon>
        <taxon>Mamiellophyceae</taxon>
        <taxon>Mamiellales</taxon>
        <taxon>Bathycoccaceae</taxon>
        <taxon>Ostreococcus</taxon>
    </lineage>
</organism>
<gene>
    <name evidence="2" type="ORF">OSTLU_27952</name>
</gene>
<dbReference type="Gramene" id="ABP00235">
    <property type="protein sequence ID" value="ABP00235"/>
    <property type="gene ID" value="OSTLU_27952"/>
</dbReference>